<evidence type="ECO:0000313" key="2">
    <source>
        <dbReference type="Proteomes" id="UP000660729"/>
    </source>
</evidence>
<dbReference type="OrthoDB" id="3650897at2759"/>
<organism evidence="1 2">
    <name type="scientific">Pseudocercospora fuligena</name>
    <dbReference type="NCBI Taxonomy" id="685502"/>
    <lineage>
        <taxon>Eukaryota</taxon>
        <taxon>Fungi</taxon>
        <taxon>Dikarya</taxon>
        <taxon>Ascomycota</taxon>
        <taxon>Pezizomycotina</taxon>
        <taxon>Dothideomycetes</taxon>
        <taxon>Dothideomycetidae</taxon>
        <taxon>Mycosphaerellales</taxon>
        <taxon>Mycosphaerellaceae</taxon>
        <taxon>Pseudocercospora</taxon>
    </lineage>
</organism>
<sequence>MDIFTDDLVVVTAQKTAHDVRRYAAPKLRSMYPYMKTNTMEKLLEKVETDFKQGILDQESEHRETKSRTSFFSLSAELRNTIYEIVLAVEPIDRHRLSSGKKKKETVHDRRIGPRPSILSVSKQVRSETLSIFYSTGLYTHIHGLLGPKGMSASARMLRSYLRMLGRDQAGMIKRLRISIWREDDWSQECARREERGDFDDPRAVQLFLRNYDLHDLGVPQAAWVIDTF</sequence>
<reference evidence="1" key="1">
    <citation type="submission" date="2020-04" db="EMBL/GenBank/DDBJ databases">
        <title>Draft genome resource of the tomato pathogen Pseudocercospora fuligena.</title>
        <authorList>
            <person name="Zaccaron A."/>
        </authorList>
    </citation>
    <scope>NUCLEOTIDE SEQUENCE</scope>
    <source>
        <strain evidence="1">PF001</strain>
    </source>
</reference>
<protein>
    <submittedName>
        <fullName evidence="1">Uncharacterized protein</fullName>
    </submittedName>
</protein>
<comment type="caution">
    <text evidence="1">The sequence shown here is derived from an EMBL/GenBank/DDBJ whole genome shotgun (WGS) entry which is preliminary data.</text>
</comment>
<name>A0A8H6REV1_9PEZI</name>
<accession>A0A8H6REV1</accession>
<dbReference type="AlphaFoldDB" id="A0A8H6REV1"/>
<dbReference type="InterPro" id="IPR038883">
    <property type="entry name" value="AN11006-like"/>
</dbReference>
<keyword evidence="2" id="KW-1185">Reference proteome</keyword>
<proteinExistence type="predicted"/>
<dbReference type="EMBL" id="JABCIY010000168">
    <property type="protein sequence ID" value="KAF7190545.1"/>
    <property type="molecule type" value="Genomic_DNA"/>
</dbReference>
<dbReference type="PANTHER" id="PTHR42085">
    <property type="entry name" value="F-BOX DOMAIN-CONTAINING PROTEIN"/>
    <property type="match status" value="1"/>
</dbReference>
<dbReference type="Proteomes" id="UP000660729">
    <property type="component" value="Unassembled WGS sequence"/>
</dbReference>
<evidence type="ECO:0000313" key="1">
    <source>
        <dbReference type="EMBL" id="KAF7190545.1"/>
    </source>
</evidence>
<dbReference type="PANTHER" id="PTHR42085:SF2">
    <property type="entry name" value="F-BOX DOMAIN-CONTAINING PROTEIN"/>
    <property type="match status" value="1"/>
</dbReference>
<gene>
    <name evidence="1" type="ORF">HII31_07704</name>
</gene>